<dbReference type="Proteomes" id="UP000747110">
    <property type="component" value="Unassembled WGS sequence"/>
</dbReference>
<evidence type="ECO:0000256" key="2">
    <source>
        <dbReference type="ARBA" id="ARBA00006375"/>
    </source>
</evidence>
<keyword evidence="3 8" id="KW-0813">Transport</keyword>
<dbReference type="PRINTS" id="PR00926">
    <property type="entry name" value="MITOCARRIER"/>
</dbReference>
<evidence type="ECO:0000256" key="9">
    <source>
        <dbReference type="SAM" id="MobiDB-lite"/>
    </source>
</evidence>
<feature type="transmembrane region" description="Helical" evidence="10">
    <location>
        <begin position="112"/>
        <end position="135"/>
    </location>
</feature>
<protein>
    <submittedName>
        <fullName evidence="11">Uncharacterized protein</fullName>
    </submittedName>
</protein>
<dbReference type="PANTHER" id="PTHR45683">
    <property type="entry name" value="MITOCHONDRIAL NICOTINAMIDE ADENINE DINUCLEOTIDE TRANSPORTER 1-RELATED-RELATED"/>
    <property type="match status" value="1"/>
</dbReference>
<keyword evidence="5" id="KW-0677">Repeat</keyword>
<evidence type="ECO:0000256" key="6">
    <source>
        <dbReference type="ARBA" id="ARBA00022989"/>
    </source>
</evidence>
<evidence type="ECO:0000256" key="8">
    <source>
        <dbReference type="RuleBase" id="RU000488"/>
    </source>
</evidence>
<accession>A0A8J4D6E6</accession>
<feature type="transmembrane region" description="Helical" evidence="10">
    <location>
        <begin position="12"/>
        <end position="32"/>
    </location>
</feature>
<dbReference type="EMBL" id="BNCP01000006">
    <property type="protein sequence ID" value="GIL74776.1"/>
    <property type="molecule type" value="Genomic_DNA"/>
</dbReference>
<sequence>MAATQRTEKTQWNNMIAGGLAGSVAVLFLHPFDVIKTRLQVQDGAALAVPQYRNAIDAARCVLAQEGWRSFYKGLTPALIGSGVSWAAYFAIYEAVKAWHCRWQVRDRLSPAWNMASAAQAGAMVCLLTNPIWLVKTRLQLQRLPLAPATAAAGVAAAGAAVHRTLPYNGFLDAMVRIGREEGLRGYYKGLGPSLLLQTMHGAVQFAVYDELKYVASRFGRSSEEGDRQLGSGELSLFAASSKLTASVTTYPSQVVRSRLQQRMDDGRTLVYDSTRQVVRLTWQREGLRGFYKGLGPALLRVMPQSAVTLVAYEHILRLLDAASSREAAAVSVEPTAPTSSPVPAATPASTLALASEPDVQKGQATGRGQTTPAATR</sequence>
<evidence type="ECO:0000313" key="12">
    <source>
        <dbReference type="Proteomes" id="UP000747110"/>
    </source>
</evidence>
<dbReference type="InterPro" id="IPR044712">
    <property type="entry name" value="SLC25A32-like"/>
</dbReference>
<organism evidence="11 12">
    <name type="scientific">Volvox reticuliferus</name>
    <dbReference type="NCBI Taxonomy" id="1737510"/>
    <lineage>
        <taxon>Eukaryota</taxon>
        <taxon>Viridiplantae</taxon>
        <taxon>Chlorophyta</taxon>
        <taxon>core chlorophytes</taxon>
        <taxon>Chlorophyceae</taxon>
        <taxon>CS clade</taxon>
        <taxon>Chlamydomonadales</taxon>
        <taxon>Volvocaceae</taxon>
        <taxon>Volvox</taxon>
    </lineage>
</organism>
<dbReference type="InterPro" id="IPR018108">
    <property type="entry name" value="MCP_transmembrane"/>
</dbReference>
<name>A0A8J4D6E6_9CHLO</name>
<feature type="compositionally biased region" description="Polar residues" evidence="9">
    <location>
        <begin position="363"/>
        <end position="377"/>
    </location>
</feature>
<evidence type="ECO:0000313" key="11">
    <source>
        <dbReference type="EMBL" id="GIL74776.1"/>
    </source>
</evidence>
<keyword evidence="4 8" id="KW-0812">Transmembrane</keyword>
<keyword evidence="6 10" id="KW-1133">Transmembrane helix</keyword>
<keyword evidence="12" id="KW-1185">Reference proteome</keyword>
<reference evidence="11" key="1">
    <citation type="journal article" date="2021" name="Proc. Natl. Acad. Sci. U.S.A.">
        <title>Three genomes in the algal genus Volvox reveal the fate of a haploid sex-determining region after a transition to homothallism.</title>
        <authorList>
            <person name="Yamamoto K."/>
            <person name="Hamaji T."/>
            <person name="Kawai-Toyooka H."/>
            <person name="Matsuzaki R."/>
            <person name="Takahashi F."/>
            <person name="Nishimura Y."/>
            <person name="Kawachi M."/>
            <person name="Noguchi H."/>
            <person name="Minakuchi Y."/>
            <person name="Umen J.G."/>
            <person name="Toyoda A."/>
            <person name="Nozaki H."/>
        </authorList>
    </citation>
    <scope>NUCLEOTIDE SEQUENCE</scope>
    <source>
        <strain evidence="11">NIES-3786</strain>
    </source>
</reference>
<evidence type="ECO:0000256" key="4">
    <source>
        <dbReference type="ARBA" id="ARBA00022692"/>
    </source>
</evidence>
<dbReference type="GO" id="GO:0015215">
    <property type="term" value="F:nucleotide transmembrane transporter activity"/>
    <property type="evidence" value="ECO:0007669"/>
    <property type="project" value="UniProtKB-ARBA"/>
</dbReference>
<dbReference type="SUPFAM" id="SSF103506">
    <property type="entry name" value="Mitochondrial carrier"/>
    <property type="match status" value="1"/>
</dbReference>
<dbReference type="GO" id="GO:0016020">
    <property type="term" value="C:membrane"/>
    <property type="evidence" value="ECO:0007669"/>
    <property type="project" value="UniProtKB-SubCell"/>
</dbReference>
<evidence type="ECO:0000256" key="3">
    <source>
        <dbReference type="ARBA" id="ARBA00022448"/>
    </source>
</evidence>
<proteinExistence type="inferred from homology"/>
<evidence type="ECO:0000256" key="1">
    <source>
        <dbReference type="ARBA" id="ARBA00004141"/>
    </source>
</evidence>
<evidence type="ECO:0000256" key="10">
    <source>
        <dbReference type="SAM" id="Phobius"/>
    </source>
</evidence>
<dbReference type="OrthoDB" id="269120at2759"/>
<evidence type="ECO:0000256" key="7">
    <source>
        <dbReference type="ARBA" id="ARBA00023136"/>
    </source>
</evidence>
<dbReference type="InterPro" id="IPR002067">
    <property type="entry name" value="MCP"/>
</dbReference>
<dbReference type="AlphaFoldDB" id="A0A8J4D6E6"/>
<evidence type="ECO:0000256" key="5">
    <source>
        <dbReference type="ARBA" id="ARBA00022737"/>
    </source>
</evidence>
<feature type="region of interest" description="Disordered" evidence="9">
    <location>
        <begin position="333"/>
        <end position="377"/>
    </location>
</feature>
<feature type="compositionally biased region" description="Low complexity" evidence="9">
    <location>
        <begin position="333"/>
        <end position="357"/>
    </location>
</feature>
<dbReference type="Gene3D" id="1.50.40.10">
    <property type="entry name" value="Mitochondrial carrier domain"/>
    <property type="match status" value="2"/>
</dbReference>
<dbReference type="Pfam" id="PF00153">
    <property type="entry name" value="Mito_carr"/>
    <property type="match status" value="3"/>
</dbReference>
<feature type="transmembrane region" description="Helical" evidence="10">
    <location>
        <begin position="74"/>
        <end position="92"/>
    </location>
</feature>
<keyword evidence="7 10" id="KW-0472">Membrane</keyword>
<comment type="similarity">
    <text evidence="2 8">Belongs to the mitochondrial carrier (TC 2.A.29) family.</text>
</comment>
<comment type="subcellular location">
    <subcellularLocation>
        <location evidence="1">Membrane</location>
        <topology evidence="1">Multi-pass membrane protein</topology>
    </subcellularLocation>
</comment>
<dbReference type="PROSITE" id="PS50920">
    <property type="entry name" value="SOLCAR"/>
    <property type="match status" value="3"/>
</dbReference>
<comment type="caution">
    <text evidence="11">The sequence shown here is derived from an EMBL/GenBank/DDBJ whole genome shotgun (WGS) entry which is preliminary data.</text>
</comment>
<gene>
    <name evidence="11" type="ORF">Vretifemale_4691</name>
</gene>
<dbReference type="InterPro" id="IPR023395">
    <property type="entry name" value="MCP_dom_sf"/>
</dbReference>